<accession>A0A251S3M0</accession>
<dbReference type="InParanoid" id="A0A251S3M0"/>
<dbReference type="AlphaFoldDB" id="A0A251S3M0"/>
<dbReference type="EMBL" id="MNCJ02000331">
    <property type="protein sequence ID" value="KAF5762463.1"/>
    <property type="molecule type" value="Genomic_DNA"/>
</dbReference>
<protein>
    <submittedName>
        <fullName evidence="3">Uncharacterized protein</fullName>
    </submittedName>
</protein>
<evidence type="ECO:0000313" key="4">
    <source>
        <dbReference type="Proteomes" id="UP000215914"/>
    </source>
</evidence>
<evidence type="ECO:0000256" key="1">
    <source>
        <dbReference type="SAM" id="MobiDB-lite"/>
    </source>
</evidence>
<dbReference type="Gramene" id="mRNA:HanXRQr2_Chr16g0777021">
    <property type="protein sequence ID" value="mRNA:HanXRQr2_Chr16g0777021"/>
    <property type="gene ID" value="HanXRQr2_Chr16g0777021"/>
</dbReference>
<dbReference type="EMBL" id="CM007905">
    <property type="protein sequence ID" value="OTF93327.1"/>
    <property type="molecule type" value="Genomic_DNA"/>
</dbReference>
<gene>
    <name evidence="3" type="ORF">HannXRQ_Chr16g0531661</name>
    <name evidence="2" type="ORF">HanXRQr2_Chr16g0777021</name>
</gene>
<feature type="region of interest" description="Disordered" evidence="1">
    <location>
        <begin position="37"/>
        <end position="57"/>
    </location>
</feature>
<evidence type="ECO:0000313" key="3">
    <source>
        <dbReference type="EMBL" id="OTF93327.1"/>
    </source>
</evidence>
<name>A0A251S3M0_HELAN</name>
<keyword evidence="4" id="KW-1185">Reference proteome</keyword>
<sequence length="57" mass="6279">MTFNFHNYSHSPLFENSSHLSSFNTNQLFSIITTSTATTTTSTAPTKTTSSKNLGYL</sequence>
<reference evidence="2 4" key="1">
    <citation type="journal article" date="2017" name="Nature">
        <title>The sunflower genome provides insights into oil metabolism, flowering and Asterid evolution.</title>
        <authorList>
            <person name="Badouin H."/>
            <person name="Gouzy J."/>
            <person name="Grassa C.J."/>
            <person name="Murat F."/>
            <person name="Staton S.E."/>
            <person name="Cottret L."/>
            <person name="Lelandais-Briere C."/>
            <person name="Owens G.L."/>
            <person name="Carrere S."/>
            <person name="Mayjonade B."/>
            <person name="Legrand L."/>
            <person name="Gill N."/>
            <person name="Kane N.C."/>
            <person name="Bowers J.E."/>
            <person name="Hubner S."/>
            <person name="Bellec A."/>
            <person name="Berard A."/>
            <person name="Berges H."/>
            <person name="Blanchet N."/>
            <person name="Boniface M.C."/>
            <person name="Brunel D."/>
            <person name="Catrice O."/>
            <person name="Chaidir N."/>
            <person name="Claudel C."/>
            <person name="Donnadieu C."/>
            <person name="Faraut T."/>
            <person name="Fievet G."/>
            <person name="Helmstetter N."/>
            <person name="King M."/>
            <person name="Knapp S.J."/>
            <person name="Lai Z."/>
            <person name="Le Paslier M.C."/>
            <person name="Lippi Y."/>
            <person name="Lorenzon L."/>
            <person name="Mandel J.R."/>
            <person name="Marage G."/>
            <person name="Marchand G."/>
            <person name="Marquand E."/>
            <person name="Bret-Mestries E."/>
            <person name="Morien E."/>
            <person name="Nambeesan S."/>
            <person name="Nguyen T."/>
            <person name="Pegot-Espagnet P."/>
            <person name="Pouilly N."/>
            <person name="Raftis F."/>
            <person name="Sallet E."/>
            <person name="Schiex T."/>
            <person name="Thomas J."/>
            <person name="Vandecasteele C."/>
            <person name="Vares D."/>
            <person name="Vear F."/>
            <person name="Vautrin S."/>
            <person name="Crespi M."/>
            <person name="Mangin B."/>
            <person name="Burke J.M."/>
            <person name="Salse J."/>
            <person name="Munos S."/>
            <person name="Vincourt P."/>
            <person name="Rieseberg L.H."/>
            <person name="Langlade N.B."/>
        </authorList>
    </citation>
    <scope>NUCLEOTIDE SEQUENCE [LARGE SCALE GENOMIC DNA]</scope>
    <source>
        <strain evidence="4">cv. SF193</strain>
        <tissue evidence="2">Leaves</tissue>
    </source>
</reference>
<evidence type="ECO:0000313" key="2">
    <source>
        <dbReference type="EMBL" id="KAF5762463.1"/>
    </source>
</evidence>
<reference evidence="2" key="3">
    <citation type="submission" date="2020-06" db="EMBL/GenBank/DDBJ databases">
        <title>Helianthus annuus Genome sequencing and assembly Release 2.</title>
        <authorList>
            <person name="Gouzy J."/>
            <person name="Langlade N."/>
            <person name="Munos S."/>
        </authorList>
    </citation>
    <scope>NUCLEOTIDE SEQUENCE</scope>
    <source>
        <tissue evidence="2">Leaves</tissue>
    </source>
</reference>
<proteinExistence type="predicted"/>
<organism evidence="3 4">
    <name type="scientific">Helianthus annuus</name>
    <name type="common">Common sunflower</name>
    <dbReference type="NCBI Taxonomy" id="4232"/>
    <lineage>
        <taxon>Eukaryota</taxon>
        <taxon>Viridiplantae</taxon>
        <taxon>Streptophyta</taxon>
        <taxon>Embryophyta</taxon>
        <taxon>Tracheophyta</taxon>
        <taxon>Spermatophyta</taxon>
        <taxon>Magnoliopsida</taxon>
        <taxon>eudicotyledons</taxon>
        <taxon>Gunneridae</taxon>
        <taxon>Pentapetalae</taxon>
        <taxon>asterids</taxon>
        <taxon>campanulids</taxon>
        <taxon>Asterales</taxon>
        <taxon>Asteraceae</taxon>
        <taxon>Asteroideae</taxon>
        <taxon>Heliantheae alliance</taxon>
        <taxon>Heliantheae</taxon>
        <taxon>Helianthus</taxon>
    </lineage>
</organism>
<dbReference type="Proteomes" id="UP000215914">
    <property type="component" value="Chromosome 16"/>
</dbReference>
<reference evidence="3" key="2">
    <citation type="submission" date="2017-02" db="EMBL/GenBank/DDBJ databases">
        <title>Sunflower complete genome.</title>
        <authorList>
            <person name="Langlade N."/>
            <person name="Munos S."/>
        </authorList>
    </citation>
    <scope>NUCLEOTIDE SEQUENCE [LARGE SCALE GENOMIC DNA]</scope>
    <source>
        <tissue evidence="3">Leaves</tissue>
    </source>
</reference>